<keyword evidence="3 5" id="KW-1133">Transmembrane helix</keyword>
<evidence type="ECO:0000256" key="1">
    <source>
        <dbReference type="ARBA" id="ARBA00004141"/>
    </source>
</evidence>
<dbReference type="Pfam" id="PF04932">
    <property type="entry name" value="Wzy_C"/>
    <property type="match status" value="1"/>
</dbReference>
<dbReference type="RefSeq" id="WP_073852961.1">
    <property type="nucleotide sequence ID" value="NZ_LVWA01000008.1"/>
</dbReference>
<dbReference type="PANTHER" id="PTHR37422:SF13">
    <property type="entry name" value="LIPOPOLYSACCHARIDE BIOSYNTHESIS PROTEIN PA4999-RELATED"/>
    <property type="match status" value="1"/>
</dbReference>
<comment type="caution">
    <text evidence="7">The sequence shown here is derived from an EMBL/GenBank/DDBJ whole genome shotgun (WGS) entry which is preliminary data.</text>
</comment>
<evidence type="ECO:0000256" key="3">
    <source>
        <dbReference type="ARBA" id="ARBA00022989"/>
    </source>
</evidence>
<feature type="transmembrane region" description="Helical" evidence="5">
    <location>
        <begin position="184"/>
        <end position="204"/>
    </location>
</feature>
<dbReference type="EMBL" id="LVWA01000008">
    <property type="protein sequence ID" value="OKL39621.1"/>
    <property type="molecule type" value="Genomic_DNA"/>
</dbReference>
<sequence>MLGRKVSAVNEKVYFFLLLFVAFLIPTAEGLPVKLASLSVILLSAHWLVSGNYRQKFDRLRTNRLLWLFTGLFLINLVGLLRFGNVDEAGDLLVRKLPLLLFPLVIGTSAKLSRKQVDHLIVAFTLGLFLISLFTFREGIAVLLDRNDLTTMVRLTLLHRPYAGMFSVFAIIGLSRMFRTHSSFAIRVFLLLAILYFLFFIYILYVKMSVIALIALVVMFALLGAVKKLGKLPVLAAGVLLLLSASWYISRDEQARVILKKITSFEDFSYQEYNIHLVSSINIRFINWGCSVQVLQKNNNWITGLGIGNTQEKLNQCYMDLNPWIYENQMNAHNEYLEETLRNGVPGLLILLLCIAVPLVPSLRYENYTYLGFLALFAICCITENVLSRQAGIMFYAFFNSVFAFNSLRLEGKRGEETMHSTRQCYHSG</sequence>
<comment type="subcellular location">
    <subcellularLocation>
        <location evidence="1">Membrane</location>
        <topology evidence="1">Multi-pass membrane protein</topology>
    </subcellularLocation>
</comment>
<keyword evidence="8" id="KW-1185">Reference proteome</keyword>
<protein>
    <recommendedName>
        <fullName evidence="6">O-antigen ligase-related domain-containing protein</fullName>
    </recommendedName>
</protein>
<feature type="transmembrane region" description="Helical" evidence="5">
    <location>
        <begin position="368"/>
        <end position="387"/>
    </location>
</feature>
<feature type="transmembrane region" description="Helical" evidence="5">
    <location>
        <begin position="12"/>
        <end position="29"/>
    </location>
</feature>
<feature type="domain" description="O-antigen ligase-related" evidence="6">
    <location>
        <begin position="193"/>
        <end position="352"/>
    </location>
</feature>
<dbReference type="InterPro" id="IPR007016">
    <property type="entry name" value="O-antigen_ligase-rel_domated"/>
</dbReference>
<name>A0A1Q5PBQ0_9BACT</name>
<evidence type="ECO:0000313" key="7">
    <source>
        <dbReference type="EMBL" id="OKL39621.1"/>
    </source>
</evidence>
<dbReference type="PANTHER" id="PTHR37422">
    <property type="entry name" value="TEICHURONIC ACID BIOSYNTHESIS PROTEIN TUAE"/>
    <property type="match status" value="1"/>
</dbReference>
<gene>
    <name evidence="7" type="ORF">A3841_01380</name>
</gene>
<dbReference type="GO" id="GO:0016020">
    <property type="term" value="C:membrane"/>
    <property type="evidence" value="ECO:0007669"/>
    <property type="project" value="UniProtKB-SubCell"/>
</dbReference>
<dbReference type="AlphaFoldDB" id="A0A1Q5PBQ0"/>
<evidence type="ECO:0000256" key="5">
    <source>
        <dbReference type="SAM" id="Phobius"/>
    </source>
</evidence>
<feature type="transmembrane region" description="Helical" evidence="5">
    <location>
        <begin position="65"/>
        <end position="84"/>
    </location>
</feature>
<evidence type="ECO:0000259" key="6">
    <source>
        <dbReference type="Pfam" id="PF04932"/>
    </source>
</evidence>
<feature type="transmembrane region" description="Helical" evidence="5">
    <location>
        <begin position="157"/>
        <end position="177"/>
    </location>
</feature>
<proteinExistence type="predicted"/>
<evidence type="ECO:0000313" key="8">
    <source>
        <dbReference type="Proteomes" id="UP000186551"/>
    </source>
</evidence>
<evidence type="ECO:0000256" key="4">
    <source>
        <dbReference type="ARBA" id="ARBA00023136"/>
    </source>
</evidence>
<feature type="transmembrane region" description="Helical" evidence="5">
    <location>
        <begin position="120"/>
        <end position="137"/>
    </location>
</feature>
<feature type="transmembrane region" description="Helical" evidence="5">
    <location>
        <begin position="35"/>
        <end position="53"/>
    </location>
</feature>
<keyword evidence="2 5" id="KW-0812">Transmembrane</keyword>
<reference evidence="7 8" key="1">
    <citation type="submission" date="2016-03" db="EMBL/GenBank/DDBJ databases">
        <title>Genome sequence of Pontibacter sp. nov., of the family cytophagaceae, isolated from marine sediment of the Yellow Sea, China.</title>
        <authorList>
            <person name="Zhang G."/>
            <person name="Zhang R."/>
        </authorList>
    </citation>
    <scope>NUCLEOTIDE SEQUENCE [LARGE SCALE GENOMIC DNA]</scope>
    <source>
        <strain evidence="7 8">S10-8</strain>
    </source>
</reference>
<feature type="transmembrane region" description="Helical" evidence="5">
    <location>
        <begin position="210"/>
        <end position="226"/>
    </location>
</feature>
<feature type="transmembrane region" description="Helical" evidence="5">
    <location>
        <begin position="344"/>
        <end position="361"/>
    </location>
</feature>
<keyword evidence="4 5" id="KW-0472">Membrane</keyword>
<dbReference type="OrthoDB" id="1631746at2"/>
<feature type="transmembrane region" description="Helical" evidence="5">
    <location>
        <begin position="233"/>
        <end position="250"/>
    </location>
</feature>
<evidence type="ECO:0000256" key="2">
    <source>
        <dbReference type="ARBA" id="ARBA00022692"/>
    </source>
</evidence>
<organism evidence="7 8">
    <name type="scientific">Pontibacter flavimaris</name>
    <dbReference type="NCBI Taxonomy" id="1797110"/>
    <lineage>
        <taxon>Bacteria</taxon>
        <taxon>Pseudomonadati</taxon>
        <taxon>Bacteroidota</taxon>
        <taxon>Cytophagia</taxon>
        <taxon>Cytophagales</taxon>
        <taxon>Hymenobacteraceae</taxon>
        <taxon>Pontibacter</taxon>
    </lineage>
</organism>
<accession>A0A1Q5PBQ0</accession>
<dbReference type="Proteomes" id="UP000186551">
    <property type="component" value="Unassembled WGS sequence"/>
</dbReference>
<dbReference type="InterPro" id="IPR051533">
    <property type="entry name" value="WaaL-like"/>
</dbReference>
<dbReference type="STRING" id="1797110.A3841_01380"/>